<dbReference type="InterPro" id="IPR002931">
    <property type="entry name" value="Transglutaminase-like"/>
</dbReference>
<feature type="signal peptide" evidence="1">
    <location>
        <begin position="1"/>
        <end position="25"/>
    </location>
</feature>
<dbReference type="SUPFAM" id="SSF54001">
    <property type="entry name" value="Cysteine proteinases"/>
    <property type="match status" value="1"/>
</dbReference>
<sequence length="486" mass="54182">MPGTRPTRVIAGAMLTLALAAAAGAAPTSQPLPAAMAEIDAGRFADATARIDEALARPGVDAESRDALEFQRERMRRMRLDFDLTEAEAKAQLRERIPDLRDEEFARWTASNQLEHLVIDGQPFYFSRSVSNLFRVSPEAVARRAAPFKPTEGPMESANAYHDEAVAQSRSSGDTSVAPRRVRVTQSISVNADAVPTGQTVRAWIPYPRSLRGQQEDIRFVSSVPDKHAIAPESTMQRTVYLEEAATKGKPTTFSITYELTIFGQHHRIDPAKVTALGDRPDLAPYLSERAPHIVFTDDLRAFSQRVVGDEKNPYRIAQKLFQAVDRIPWAGAREYSTITNISDYALHAGHADCGQQTLLLMALLRLNGIPSKWQSGMVYSDGSYDNLHDWGALYLAPYGWVPMDVTTGQFKDARDPDVEWFYLGGLDAYRIAFNDDYGTDFVPAKRHFRSETVDSQRGEVEWAGGNLYFDQWDYAFAAQVLPATR</sequence>
<feature type="domain" description="Transglutaminase-like" evidence="2">
    <location>
        <begin position="346"/>
        <end position="408"/>
    </location>
</feature>
<dbReference type="InterPro" id="IPR038765">
    <property type="entry name" value="Papain-like_cys_pep_sf"/>
</dbReference>
<dbReference type="Pfam" id="PF01841">
    <property type="entry name" value="Transglut_core"/>
    <property type="match status" value="1"/>
</dbReference>
<protein>
    <submittedName>
        <fullName evidence="3">Transglutaminase domain-containing protein</fullName>
    </submittedName>
</protein>
<gene>
    <name evidence="3" type="ORF">GCM10025759_31490</name>
</gene>
<evidence type="ECO:0000259" key="2">
    <source>
        <dbReference type="SMART" id="SM00460"/>
    </source>
</evidence>
<feature type="chain" id="PRO_5047280522" evidence="1">
    <location>
        <begin position="26"/>
        <end position="486"/>
    </location>
</feature>
<reference evidence="4" key="1">
    <citation type="journal article" date="2019" name="Int. J. Syst. Evol. Microbiol.">
        <title>The Global Catalogue of Microorganisms (GCM) 10K type strain sequencing project: providing services to taxonomists for standard genome sequencing and annotation.</title>
        <authorList>
            <consortium name="The Broad Institute Genomics Platform"/>
            <consortium name="The Broad Institute Genome Sequencing Center for Infectious Disease"/>
            <person name="Wu L."/>
            <person name="Ma J."/>
        </authorList>
    </citation>
    <scope>NUCLEOTIDE SEQUENCE [LARGE SCALE GENOMIC DNA]</scope>
    <source>
        <strain evidence="4">JCM 19212</strain>
    </source>
</reference>
<proteinExistence type="predicted"/>
<keyword evidence="1" id="KW-0732">Signal</keyword>
<evidence type="ECO:0000313" key="3">
    <source>
        <dbReference type="EMBL" id="GAA5081325.1"/>
    </source>
</evidence>
<dbReference type="PANTHER" id="PTHR38339:SF1">
    <property type="entry name" value="TRANSGLUTAMINASE-LIKE DOMAIN-CONTAINING PROTEIN"/>
    <property type="match status" value="1"/>
</dbReference>
<dbReference type="PANTHER" id="PTHR38339">
    <property type="entry name" value="TRANSGLUTAMINASE DOMAIN PROTEIN"/>
    <property type="match status" value="1"/>
</dbReference>
<evidence type="ECO:0000256" key="1">
    <source>
        <dbReference type="SAM" id="SignalP"/>
    </source>
</evidence>
<dbReference type="Gene3D" id="3.10.620.30">
    <property type="match status" value="1"/>
</dbReference>
<dbReference type="EMBL" id="BAABKY010000005">
    <property type="protein sequence ID" value="GAA5081325.1"/>
    <property type="molecule type" value="Genomic_DNA"/>
</dbReference>
<evidence type="ECO:0000313" key="4">
    <source>
        <dbReference type="Proteomes" id="UP001501083"/>
    </source>
</evidence>
<dbReference type="Proteomes" id="UP001501083">
    <property type="component" value="Unassembled WGS sequence"/>
</dbReference>
<name>A0ABP9LME1_9GAMM</name>
<organism evidence="3 4">
    <name type="scientific">Lysobacter panacisoli</name>
    <dbReference type="NCBI Taxonomy" id="1255263"/>
    <lineage>
        <taxon>Bacteria</taxon>
        <taxon>Pseudomonadati</taxon>
        <taxon>Pseudomonadota</taxon>
        <taxon>Gammaproteobacteria</taxon>
        <taxon>Lysobacterales</taxon>
        <taxon>Lysobacteraceae</taxon>
        <taxon>Lysobacter</taxon>
    </lineage>
</organism>
<dbReference type="SMART" id="SM00460">
    <property type="entry name" value="TGc"/>
    <property type="match status" value="1"/>
</dbReference>
<comment type="caution">
    <text evidence="3">The sequence shown here is derived from an EMBL/GenBank/DDBJ whole genome shotgun (WGS) entry which is preliminary data.</text>
</comment>
<keyword evidence="4" id="KW-1185">Reference proteome</keyword>
<accession>A0ABP9LME1</accession>